<accession>A0A1S1Z1K4</accession>
<evidence type="ECO:0000313" key="11">
    <source>
        <dbReference type="Proteomes" id="UP000179797"/>
    </source>
</evidence>
<reference evidence="10 11" key="1">
    <citation type="journal article" date="2012" name="Int. J. Syst. Evol. Microbiol.">
        <title>Flammeovirga pacifica sp. nov., isolated from deep-sea sediment.</title>
        <authorList>
            <person name="Xu H."/>
            <person name="Fu Y."/>
            <person name="Yang N."/>
            <person name="Ding Z."/>
            <person name="Lai Q."/>
            <person name="Zeng R."/>
        </authorList>
    </citation>
    <scope>NUCLEOTIDE SEQUENCE [LARGE SCALE GENOMIC DNA]</scope>
    <source>
        <strain evidence="11">DSM 24597 / LMG 26175 / WPAGA1</strain>
    </source>
</reference>
<feature type="transmembrane region" description="Helical" evidence="7">
    <location>
        <begin position="21"/>
        <end position="41"/>
    </location>
</feature>
<evidence type="ECO:0000259" key="9">
    <source>
        <dbReference type="Pfam" id="PF12704"/>
    </source>
</evidence>
<dbReference type="InterPro" id="IPR025857">
    <property type="entry name" value="MacB_PCD"/>
</dbReference>
<comment type="similarity">
    <text evidence="6">Belongs to the ABC-4 integral membrane protein family.</text>
</comment>
<comment type="subcellular location">
    <subcellularLocation>
        <location evidence="1">Cell membrane</location>
        <topology evidence="1">Multi-pass membrane protein</topology>
    </subcellularLocation>
</comment>
<evidence type="ECO:0000256" key="6">
    <source>
        <dbReference type="ARBA" id="ARBA00038076"/>
    </source>
</evidence>
<evidence type="ECO:0000259" key="8">
    <source>
        <dbReference type="Pfam" id="PF02687"/>
    </source>
</evidence>
<evidence type="ECO:0000256" key="3">
    <source>
        <dbReference type="ARBA" id="ARBA00022692"/>
    </source>
</evidence>
<dbReference type="InterPro" id="IPR050250">
    <property type="entry name" value="Macrolide_Exporter_MacB"/>
</dbReference>
<evidence type="ECO:0000256" key="2">
    <source>
        <dbReference type="ARBA" id="ARBA00022475"/>
    </source>
</evidence>
<dbReference type="AlphaFoldDB" id="A0A1S1Z1K4"/>
<keyword evidence="5 7" id="KW-0472">Membrane</keyword>
<keyword evidence="4 7" id="KW-1133">Transmembrane helix</keyword>
<name>A0A1S1Z1K4_FLAPC</name>
<sequence length="412" mass="47009">MFLSFIQEAMENLFTHKARNITTGLGVSWGLFILILLLGGGEGLYNGIQNIFSGYAQNTVWVYGGETSKVYKGKVEGERIDFDPIFLDNVQKKFKEIDQIALDIKYQGHLRTTYYRNEVQSVLKGVNNAFFELKKVPLKNGRHFNLLDLKEHRNVCIIGQHQQEVLFHKESALEKTIYIDNIPFTIVGELENNHLFSQSENRSIFIPLDSYHHHFEKNETYSSFGFVLNEKTNEFIKKKFKPFLSESLGFDPKDNSAIYLLEAKEQKKSFDSLFNYINGFLWSVGICLLLSGMISISNMMVMGIKERTKELGIRKALGATPKELLIMIITESTILTFISGAFGILLGVFSIELINYLLRTLEDKMFIEQLEINILVIFTAFILLIFSGIIAGLIPAKKAMNLTVVYALNEEN</sequence>
<dbReference type="STRING" id="915059.NH26_12595"/>
<keyword evidence="2" id="KW-1003">Cell membrane</keyword>
<evidence type="ECO:0000256" key="7">
    <source>
        <dbReference type="SAM" id="Phobius"/>
    </source>
</evidence>
<protein>
    <recommendedName>
        <fullName evidence="12">ABC transporter permease</fullName>
    </recommendedName>
</protein>
<feature type="transmembrane region" description="Helical" evidence="7">
    <location>
        <begin position="280"/>
        <end position="304"/>
    </location>
</feature>
<gene>
    <name evidence="10" type="ORF">NH26_12595</name>
</gene>
<feature type="domain" description="MacB-like periplasmic core" evidence="9">
    <location>
        <begin position="23"/>
        <end position="222"/>
    </location>
</feature>
<keyword evidence="3 7" id="KW-0812">Transmembrane</keyword>
<keyword evidence="11" id="KW-1185">Reference proteome</keyword>
<dbReference type="GO" id="GO:0022857">
    <property type="term" value="F:transmembrane transporter activity"/>
    <property type="evidence" value="ECO:0007669"/>
    <property type="project" value="TreeGrafter"/>
</dbReference>
<dbReference type="Proteomes" id="UP000179797">
    <property type="component" value="Unassembled WGS sequence"/>
</dbReference>
<evidence type="ECO:0000256" key="4">
    <source>
        <dbReference type="ARBA" id="ARBA00022989"/>
    </source>
</evidence>
<evidence type="ECO:0008006" key="12">
    <source>
        <dbReference type="Google" id="ProtNLM"/>
    </source>
</evidence>
<evidence type="ECO:0000256" key="5">
    <source>
        <dbReference type="ARBA" id="ARBA00023136"/>
    </source>
</evidence>
<dbReference type="GO" id="GO:0005886">
    <property type="term" value="C:plasma membrane"/>
    <property type="evidence" value="ECO:0007669"/>
    <property type="project" value="UniProtKB-SubCell"/>
</dbReference>
<dbReference type="Pfam" id="PF12704">
    <property type="entry name" value="MacB_PCD"/>
    <property type="match status" value="1"/>
</dbReference>
<proteinExistence type="inferred from homology"/>
<dbReference type="Pfam" id="PF02687">
    <property type="entry name" value="FtsX"/>
    <property type="match status" value="1"/>
</dbReference>
<feature type="domain" description="ABC3 transporter permease C-terminal" evidence="8">
    <location>
        <begin position="283"/>
        <end position="403"/>
    </location>
</feature>
<feature type="transmembrane region" description="Helical" evidence="7">
    <location>
        <begin position="324"/>
        <end position="354"/>
    </location>
</feature>
<dbReference type="EMBL" id="JRYR02000001">
    <property type="protein sequence ID" value="OHX67121.1"/>
    <property type="molecule type" value="Genomic_DNA"/>
</dbReference>
<dbReference type="PANTHER" id="PTHR30572">
    <property type="entry name" value="MEMBRANE COMPONENT OF TRANSPORTER-RELATED"/>
    <property type="match status" value="1"/>
</dbReference>
<comment type="caution">
    <text evidence="10">The sequence shown here is derived from an EMBL/GenBank/DDBJ whole genome shotgun (WGS) entry which is preliminary data.</text>
</comment>
<evidence type="ECO:0000313" key="10">
    <source>
        <dbReference type="EMBL" id="OHX67121.1"/>
    </source>
</evidence>
<feature type="transmembrane region" description="Helical" evidence="7">
    <location>
        <begin position="374"/>
        <end position="394"/>
    </location>
</feature>
<dbReference type="PANTHER" id="PTHR30572:SF4">
    <property type="entry name" value="ABC TRANSPORTER PERMEASE YTRF"/>
    <property type="match status" value="1"/>
</dbReference>
<organism evidence="10 11">
    <name type="scientific">Flammeovirga pacifica</name>
    <dbReference type="NCBI Taxonomy" id="915059"/>
    <lineage>
        <taxon>Bacteria</taxon>
        <taxon>Pseudomonadati</taxon>
        <taxon>Bacteroidota</taxon>
        <taxon>Cytophagia</taxon>
        <taxon>Cytophagales</taxon>
        <taxon>Flammeovirgaceae</taxon>
        <taxon>Flammeovirga</taxon>
    </lineage>
</organism>
<evidence type="ECO:0000256" key="1">
    <source>
        <dbReference type="ARBA" id="ARBA00004651"/>
    </source>
</evidence>
<dbReference type="InterPro" id="IPR003838">
    <property type="entry name" value="ABC3_permease_C"/>
</dbReference>